<accession>A0A166PQT4</accession>
<feature type="compositionally biased region" description="Basic and acidic residues" evidence="1">
    <location>
        <begin position="72"/>
        <end position="81"/>
    </location>
</feature>
<feature type="compositionally biased region" description="Basic residues" evidence="1">
    <location>
        <begin position="1"/>
        <end position="16"/>
    </location>
</feature>
<dbReference type="Proteomes" id="UP000076552">
    <property type="component" value="Unassembled WGS sequence"/>
</dbReference>
<keyword evidence="3" id="KW-1185">Reference proteome</keyword>
<comment type="caution">
    <text evidence="2">The sequence shown here is derived from an EMBL/GenBank/DDBJ whole genome shotgun (WGS) entry which is preliminary data.</text>
</comment>
<reference evidence="2 3" key="1">
    <citation type="submission" date="2015-06" db="EMBL/GenBank/DDBJ databases">
        <title>Survival trade-offs in plant roots during colonization by closely related pathogenic and mutualistic fungi.</title>
        <authorList>
            <person name="Hacquard S."/>
            <person name="Kracher B."/>
            <person name="Hiruma K."/>
            <person name="Weinman A."/>
            <person name="Muench P."/>
            <person name="Garrido Oter R."/>
            <person name="Ver Loren van Themaat E."/>
            <person name="Dallerey J.-F."/>
            <person name="Damm U."/>
            <person name="Henrissat B."/>
            <person name="Lespinet O."/>
            <person name="Thon M."/>
            <person name="Kemen E."/>
            <person name="McHardy A.C."/>
            <person name="Schulze-Lefert P."/>
            <person name="O'Connell R.J."/>
        </authorList>
    </citation>
    <scope>NUCLEOTIDE SEQUENCE [LARGE SCALE GENOMIC DNA]</scope>
    <source>
        <strain evidence="2 3">0861</strain>
    </source>
</reference>
<gene>
    <name evidence="2" type="ORF">CT0861_11075</name>
</gene>
<protein>
    <submittedName>
        <fullName evidence="2">Uncharacterized protein</fullName>
    </submittedName>
</protein>
<feature type="compositionally biased region" description="Polar residues" evidence="1">
    <location>
        <begin position="92"/>
        <end position="115"/>
    </location>
</feature>
<evidence type="ECO:0000256" key="1">
    <source>
        <dbReference type="SAM" id="MobiDB-lite"/>
    </source>
</evidence>
<dbReference type="EMBL" id="LFIV01000156">
    <property type="protein sequence ID" value="KZL67055.1"/>
    <property type="molecule type" value="Genomic_DNA"/>
</dbReference>
<dbReference type="AlphaFoldDB" id="A0A166PQT4"/>
<sequence>MPRRRRSTKRSSKHRQASLEPDFILAEGHVVNEKNHRHRPRKDGIPARICRSSSVASKPTRKHRHDRPTRRIAVETDRDGDFTMLPTPPASPETSPLTHTNSKKGGTTNTDVTSSRSRRYNPERCPSPRPLRVFAGGPSTSAQQIHSDATLKCFRFRHHILSLLDQQRAAVESWADSVGAGGPAEPMDWQPEQERVVYIARDPVEYGCYEDRWRVDRGPQEEGQQRQQQGVLAMATMSAPFMVQPKLGPCAGETPLDGSTVWEASAIGLGFLNEIE</sequence>
<evidence type="ECO:0000313" key="3">
    <source>
        <dbReference type="Proteomes" id="UP000076552"/>
    </source>
</evidence>
<proteinExistence type="predicted"/>
<name>A0A166PQT4_9PEZI</name>
<feature type="compositionally biased region" description="Basic residues" evidence="1">
    <location>
        <begin position="59"/>
        <end position="70"/>
    </location>
</feature>
<evidence type="ECO:0000313" key="2">
    <source>
        <dbReference type="EMBL" id="KZL67055.1"/>
    </source>
</evidence>
<feature type="region of interest" description="Disordered" evidence="1">
    <location>
        <begin position="1"/>
        <end position="130"/>
    </location>
</feature>
<organism evidence="2 3">
    <name type="scientific">Colletotrichum tofieldiae</name>
    <dbReference type="NCBI Taxonomy" id="708197"/>
    <lineage>
        <taxon>Eukaryota</taxon>
        <taxon>Fungi</taxon>
        <taxon>Dikarya</taxon>
        <taxon>Ascomycota</taxon>
        <taxon>Pezizomycotina</taxon>
        <taxon>Sordariomycetes</taxon>
        <taxon>Hypocreomycetidae</taxon>
        <taxon>Glomerellales</taxon>
        <taxon>Glomerellaceae</taxon>
        <taxon>Colletotrichum</taxon>
        <taxon>Colletotrichum spaethianum species complex</taxon>
    </lineage>
</organism>